<accession>A0ABY5GXP7</accession>
<organism evidence="1 2">
    <name type="scientific">Amphritea atlantica</name>
    <dbReference type="NCBI Taxonomy" id="355243"/>
    <lineage>
        <taxon>Bacteria</taxon>
        <taxon>Pseudomonadati</taxon>
        <taxon>Pseudomonadota</taxon>
        <taxon>Gammaproteobacteria</taxon>
        <taxon>Oceanospirillales</taxon>
        <taxon>Oceanospirillaceae</taxon>
        <taxon>Amphritea</taxon>
    </lineage>
</organism>
<reference evidence="1" key="1">
    <citation type="submission" date="2021-04" db="EMBL/GenBank/DDBJ databases">
        <title>Oceanospirillales bacteria with DddD are important DMSP degraders in coastal seawater.</title>
        <authorList>
            <person name="Liu J."/>
        </authorList>
    </citation>
    <scope>NUCLEOTIDE SEQUENCE</scope>
    <source>
        <strain evidence="1">GY6</strain>
    </source>
</reference>
<gene>
    <name evidence="1" type="ORF">KDX31_06815</name>
</gene>
<dbReference type="EMBL" id="CP073344">
    <property type="protein sequence ID" value="UTW04705.1"/>
    <property type="molecule type" value="Genomic_DNA"/>
</dbReference>
<evidence type="ECO:0000313" key="2">
    <source>
        <dbReference type="Proteomes" id="UP001059950"/>
    </source>
</evidence>
<protein>
    <submittedName>
        <fullName evidence="1">Uncharacterized protein</fullName>
    </submittedName>
</protein>
<name>A0ABY5GXP7_9GAMM</name>
<evidence type="ECO:0000313" key="1">
    <source>
        <dbReference type="EMBL" id="UTW04705.1"/>
    </source>
</evidence>
<proteinExistence type="predicted"/>
<dbReference type="Proteomes" id="UP001059950">
    <property type="component" value="Chromosome"/>
</dbReference>
<keyword evidence="2" id="KW-1185">Reference proteome</keyword>
<sequence>MEALLIVVLGLVGITVLYKLIPCRNLGTKKPFIALLPKYKKSVKHSLSNADLEEKLAGFGFKKVKESESWQTFTRGSILGDISIKLAKVNVGLRKISDYEHEVTVQAGWVAAFDNGDHWKFTKELTEKIENA</sequence>